<dbReference type="InterPro" id="IPR005183">
    <property type="entry name" value="DUF305_CopM-like"/>
</dbReference>
<keyword evidence="4" id="KW-1185">Reference proteome</keyword>
<reference evidence="3 4" key="1">
    <citation type="submission" date="2016-10" db="EMBL/GenBank/DDBJ databases">
        <authorList>
            <person name="de Groot N.N."/>
        </authorList>
    </citation>
    <scope>NUCLEOTIDE SEQUENCE [LARGE SCALE GENOMIC DNA]</scope>
    <source>
        <strain evidence="3 4">DSM 43357</strain>
    </source>
</reference>
<dbReference type="Gene3D" id="1.20.1260.10">
    <property type="match status" value="1"/>
</dbReference>
<feature type="region of interest" description="Disordered" evidence="1">
    <location>
        <begin position="165"/>
        <end position="206"/>
    </location>
</feature>
<dbReference type="AlphaFoldDB" id="A0A1H7QPX3"/>
<accession>A0A1H7QPX3</accession>
<protein>
    <submittedName>
        <fullName evidence="3">Uncharacterized conserved protein, DUF305 family</fullName>
    </submittedName>
</protein>
<proteinExistence type="predicted"/>
<sequence>MGQMHRITSEYDYLSQMIPHHQDAVTAAQQLQRSKRPEMRQLGQSIVTTQTAEINEMKGWLARWYPRSPTPAATPTQTTMPDLSGLSGDQLDRTFLQHMIPHHMMAIMMSQQLLMHGLTQHPEVTAFARKVRDDQWAEVQKMRQWLVQWFGQQSMPCMPNLPGMPGMPGTRSPGMGPGEHGEMSPGHEMPGTPGQPTPTEPSPTGS</sequence>
<evidence type="ECO:0000259" key="2">
    <source>
        <dbReference type="Pfam" id="PF03713"/>
    </source>
</evidence>
<name>A0A1H7QPX3_9ACTN</name>
<dbReference type="Proteomes" id="UP000198953">
    <property type="component" value="Unassembled WGS sequence"/>
</dbReference>
<evidence type="ECO:0000313" key="4">
    <source>
        <dbReference type="Proteomes" id="UP000198953"/>
    </source>
</evidence>
<dbReference type="PANTHER" id="PTHR36933:SF1">
    <property type="entry name" value="SLL0788 PROTEIN"/>
    <property type="match status" value="1"/>
</dbReference>
<gene>
    <name evidence="3" type="ORF">SAMN05660976_02637</name>
</gene>
<organism evidence="3 4">
    <name type="scientific">Nonomuraea pusilla</name>
    <dbReference type="NCBI Taxonomy" id="46177"/>
    <lineage>
        <taxon>Bacteria</taxon>
        <taxon>Bacillati</taxon>
        <taxon>Actinomycetota</taxon>
        <taxon>Actinomycetes</taxon>
        <taxon>Streptosporangiales</taxon>
        <taxon>Streptosporangiaceae</taxon>
        <taxon>Nonomuraea</taxon>
    </lineage>
</organism>
<dbReference type="EMBL" id="FOBF01000005">
    <property type="protein sequence ID" value="SEL49973.1"/>
    <property type="molecule type" value="Genomic_DNA"/>
</dbReference>
<feature type="compositionally biased region" description="Pro residues" evidence="1">
    <location>
        <begin position="193"/>
        <end position="206"/>
    </location>
</feature>
<dbReference type="Pfam" id="PF03713">
    <property type="entry name" value="DUF305"/>
    <property type="match status" value="1"/>
</dbReference>
<dbReference type="InterPro" id="IPR012347">
    <property type="entry name" value="Ferritin-like"/>
</dbReference>
<dbReference type="PANTHER" id="PTHR36933">
    <property type="entry name" value="SLL0788 PROTEIN"/>
    <property type="match status" value="1"/>
</dbReference>
<evidence type="ECO:0000256" key="1">
    <source>
        <dbReference type="SAM" id="MobiDB-lite"/>
    </source>
</evidence>
<dbReference type="STRING" id="46177.SAMN05660976_02637"/>
<feature type="domain" description="DUF305" evidence="2">
    <location>
        <begin position="11"/>
        <end position="146"/>
    </location>
</feature>
<evidence type="ECO:0000313" key="3">
    <source>
        <dbReference type="EMBL" id="SEL49973.1"/>
    </source>
</evidence>